<accession>A0AAW8RDW1</accession>
<dbReference type="Pfam" id="PF16729">
    <property type="entry name" value="DUF5067"/>
    <property type="match status" value="1"/>
</dbReference>
<keyword evidence="1" id="KW-0732">Signal</keyword>
<evidence type="ECO:0000313" key="3">
    <source>
        <dbReference type="EMBL" id="MDT1975197.1"/>
    </source>
</evidence>
<dbReference type="AlphaFoldDB" id="A0AAW8RDW1"/>
<dbReference type="Proteomes" id="UP001249945">
    <property type="component" value="Unassembled WGS sequence"/>
</dbReference>
<dbReference type="PROSITE" id="PS51257">
    <property type="entry name" value="PROKAR_LIPOPROTEIN"/>
    <property type="match status" value="1"/>
</dbReference>
<name>A0AAW8RDW1_CARDV</name>
<sequence>MGKSKKIIVFLFMVFLLVGCTRMKKESNTIENAFNYDKFYKLNKTVTGETFELQLTGYKVVRDNEALPAVLIYYTFKNNSEEEMSANDTYLDISQASAMPDGDTYISQAYFEYASLTDTDNELIQNADKYVGQSETIDCIDGWKLRNNVNPVNLIFFDENDEVIDTVMIDVEKGLPAGTDHL</sequence>
<evidence type="ECO:0000313" key="4">
    <source>
        <dbReference type="Proteomes" id="UP001249945"/>
    </source>
</evidence>
<evidence type="ECO:0000259" key="2">
    <source>
        <dbReference type="Pfam" id="PF16729"/>
    </source>
</evidence>
<feature type="domain" description="DUF5067" evidence="2">
    <location>
        <begin position="40"/>
        <end position="156"/>
    </location>
</feature>
<dbReference type="GeneID" id="89587917"/>
<protein>
    <submittedName>
        <fullName evidence="3">DUF5067 domain-containing protein</fullName>
    </submittedName>
</protein>
<comment type="caution">
    <text evidence="3">The sequence shown here is derived from an EMBL/GenBank/DDBJ whole genome shotgun (WGS) entry which is preliminary data.</text>
</comment>
<dbReference type="RefSeq" id="WP_034572023.1">
    <property type="nucleotide sequence ID" value="NZ_CBCPJX010000007.1"/>
</dbReference>
<dbReference type="InterPro" id="IPR029050">
    <property type="entry name" value="Immunoprotect_excell_Ig-like"/>
</dbReference>
<dbReference type="Gene3D" id="2.60.40.1240">
    <property type="match status" value="1"/>
</dbReference>
<organism evidence="3 4">
    <name type="scientific">Carnobacterium divergens</name>
    <name type="common">Lactobacillus divergens</name>
    <dbReference type="NCBI Taxonomy" id="2748"/>
    <lineage>
        <taxon>Bacteria</taxon>
        <taxon>Bacillati</taxon>
        <taxon>Bacillota</taxon>
        <taxon>Bacilli</taxon>
        <taxon>Lactobacillales</taxon>
        <taxon>Carnobacteriaceae</taxon>
        <taxon>Carnobacterium</taxon>
    </lineage>
</organism>
<dbReference type="InterPro" id="IPR031989">
    <property type="entry name" value="DUF5067"/>
</dbReference>
<gene>
    <name evidence="3" type="ORF">MX635_12385</name>
</gene>
<proteinExistence type="predicted"/>
<reference evidence="3" key="1">
    <citation type="submission" date="2022-04" db="EMBL/GenBank/DDBJ databases">
        <title>Draft genome sequences of lactic acid bacteria (LAB) strains involved in meat spoilage.</title>
        <authorList>
            <person name="Palevich N."/>
        </authorList>
    </citation>
    <scope>NUCLEOTIDE SEQUENCE</scope>
    <source>
        <strain evidence="3">9-14</strain>
    </source>
</reference>
<dbReference type="EMBL" id="JALRMR010000017">
    <property type="protein sequence ID" value="MDT1975197.1"/>
    <property type="molecule type" value="Genomic_DNA"/>
</dbReference>
<evidence type="ECO:0000256" key="1">
    <source>
        <dbReference type="ARBA" id="ARBA00022729"/>
    </source>
</evidence>